<reference evidence="2 3" key="1">
    <citation type="submission" date="2024-04" db="EMBL/GenBank/DDBJ databases">
        <title>Tritrichomonas musculus Genome.</title>
        <authorList>
            <person name="Alves-Ferreira E."/>
            <person name="Grigg M."/>
            <person name="Lorenzi H."/>
            <person name="Galac M."/>
        </authorList>
    </citation>
    <scope>NUCLEOTIDE SEQUENCE [LARGE SCALE GENOMIC DNA]</scope>
    <source>
        <strain evidence="2 3">EAF2021</strain>
    </source>
</reference>
<feature type="region of interest" description="Disordered" evidence="1">
    <location>
        <begin position="298"/>
        <end position="320"/>
    </location>
</feature>
<comment type="caution">
    <text evidence="2">The sequence shown here is derived from an EMBL/GenBank/DDBJ whole genome shotgun (WGS) entry which is preliminary data.</text>
</comment>
<organism evidence="2 3">
    <name type="scientific">Tritrichomonas musculus</name>
    <dbReference type="NCBI Taxonomy" id="1915356"/>
    <lineage>
        <taxon>Eukaryota</taxon>
        <taxon>Metamonada</taxon>
        <taxon>Parabasalia</taxon>
        <taxon>Tritrichomonadida</taxon>
        <taxon>Tritrichomonadidae</taxon>
        <taxon>Tritrichomonas</taxon>
    </lineage>
</organism>
<feature type="compositionally biased region" description="Low complexity" evidence="1">
    <location>
        <begin position="265"/>
        <end position="278"/>
    </location>
</feature>
<protein>
    <recommendedName>
        <fullName evidence="4">CLASP N-terminal domain-containing protein</fullName>
    </recommendedName>
</protein>
<accession>A0ABR2L664</accession>
<evidence type="ECO:0008006" key="4">
    <source>
        <dbReference type="Google" id="ProtNLM"/>
    </source>
</evidence>
<evidence type="ECO:0000256" key="1">
    <source>
        <dbReference type="SAM" id="MobiDB-lite"/>
    </source>
</evidence>
<feature type="compositionally biased region" description="Polar residues" evidence="1">
    <location>
        <begin position="251"/>
        <end position="264"/>
    </location>
</feature>
<gene>
    <name evidence="2" type="ORF">M9Y10_001120</name>
</gene>
<evidence type="ECO:0000313" key="2">
    <source>
        <dbReference type="EMBL" id="KAK8898828.1"/>
    </source>
</evidence>
<dbReference type="SUPFAM" id="SSF48371">
    <property type="entry name" value="ARM repeat"/>
    <property type="match status" value="1"/>
</dbReference>
<evidence type="ECO:0000313" key="3">
    <source>
        <dbReference type="Proteomes" id="UP001470230"/>
    </source>
</evidence>
<feature type="region of interest" description="Disordered" evidence="1">
    <location>
        <begin position="251"/>
        <end position="278"/>
    </location>
</feature>
<keyword evidence="3" id="KW-1185">Reference proteome</keyword>
<dbReference type="InterPro" id="IPR016024">
    <property type="entry name" value="ARM-type_fold"/>
</dbReference>
<name>A0ABR2L664_9EUKA</name>
<proteinExistence type="predicted"/>
<dbReference type="InterPro" id="IPR011989">
    <property type="entry name" value="ARM-like"/>
</dbReference>
<dbReference type="Proteomes" id="UP001470230">
    <property type="component" value="Unassembled WGS sequence"/>
</dbReference>
<dbReference type="EMBL" id="JAPFFF010000001">
    <property type="protein sequence ID" value="KAK8898828.1"/>
    <property type="molecule type" value="Genomic_DNA"/>
</dbReference>
<sequence length="378" mass="42523">MNTNSSFNQILSPVSELRFGFLASSVICNLESDDYQIRRSSINNLITTIQTTASNQIDVDRFLDYIIKFLDDENIIVAEKSCTVIETLCVNLHGNIALYKNHLLKIAISQLGSKKKFLYTFGQNVLHIMVKSISQQKIVSEIFSMTLMSPPHTLKNLFNFIANEVKNDIISPSILTKYAFIFEDSLNSDNASLAESAQNCLQIIKIKDPTSFYTISQRIKISYNNNSTQTQNTTPASNNKYFGIKTQTSFSNHSFSQTQPTNRQSIISPNNRNPKSNRSFISHATFALAEDENIEITTSKPGSADDSKVPTARVNIGNSSDLDIPQIFDDFDEENNDEDITTNSNDRITVFRKNSINSSESYNSFSPIKVRLLRPNLT</sequence>
<dbReference type="Gene3D" id="1.25.10.10">
    <property type="entry name" value="Leucine-rich Repeat Variant"/>
    <property type="match status" value="1"/>
</dbReference>